<feature type="transmembrane region" description="Helical" evidence="2">
    <location>
        <begin position="200"/>
        <end position="220"/>
    </location>
</feature>
<protein>
    <submittedName>
        <fullName evidence="4">DUF4328 family protein</fullName>
    </submittedName>
</protein>
<dbReference type="Pfam" id="PF14219">
    <property type="entry name" value="DUF4328"/>
    <property type="match status" value="1"/>
</dbReference>
<feature type="domain" description="DUF4328" evidence="3">
    <location>
        <begin position="99"/>
        <end position="255"/>
    </location>
</feature>
<accession>A0AAC9HL57</accession>
<reference evidence="5" key="1">
    <citation type="submission" date="2016-03" db="EMBL/GenBank/DDBJ databases">
        <title>Complete genome sequence of the type strain Actinoalloteichus hymeniacidonis DSM 45092.</title>
        <authorList>
            <person name="Schaffert L."/>
            <person name="Albersmeier A."/>
            <person name="Winkler A."/>
            <person name="Kalinowski J."/>
            <person name="Zotchev S."/>
            <person name="Ruckert C."/>
        </authorList>
    </citation>
    <scope>NUCLEOTIDE SEQUENCE [LARGE SCALE GENOMIC DNA]</scope>
    <source>
        <strain evidence="5">HPA177(T) (DSM 45092(T))</strain>
    </source>
</reference>
<keyword evidence="2" id="KW-0812">Transmembrane</keyword>
<keyword evidence="2" id="KW-0472">Membrane</keyword>
<feature type="region of interest" description="Disordered" evidence="1">
    <location>
        <begin position="1"/>
        <end position="29"/>
    </location>
</feature>
<dbReference type="Proteomes" id="UP000095210">
    <property type="component" value="Chromosome"/>
</dbReference>
<feature type="transmembrane region" description="Helical" evidence="2">
    <location>
        <begin position="232"/>
        <end position="252"/>
    </location>
</feature>
<feature type="compositionally biased region" description="Basic and acidic residues" evidence="1">
    <location>
        <begin position="9"/>
        <end position="18"/>
    </location>
</feature>
<evidence type="ECO:0000313" key="4">
    <source>
        <dbReference type="EMBL" id="AOS60920.1"/>
    </source>
</evidence>
<evidence type="ECO:0000313" key="5">
    <source>
        <dbReference type="Proteomes" id="UP000095210"/>
    </source>
</evidence>
<dbReference type="EMBL" id="CP014859">
    <property type="protein sequence ID" value="AOS60920.1"/>
    <property type="molecule type" value="Genomic_DNA"/>
</dbReference>
<feature type="transmembrane region" description="Helical" evidence="2">
    <location>
        <begin position="72"/>
        <end position="93"/>
    </location>
</feature>
<gene>
    <name evidence="4" type="ORF">TL08_00360</name>
</gene>
<evidence type="ECO:0000256" key="2">
    <source>
        <dbReference type="SAM" id="Phobius"/>
    </source>
</evidence>
<feature type="transmembrane region" description="Helical" evidence="2">
    <location>
        <begin position="113"/>
        <end position="137"/>
    </location>
</feature>
<sequence>MVWVATTPDEDRRTREADPPPVYRGPPSYPAPPRWGLPLLGWRAPTSVPAMAPQFGDADTRARLVAIPATRALWATTVILLLAAFAEAWRYALLVISADNALRLQTVRLSDTAVQTGALMSVILGIGSVGIGLLWLLRARQAAAELAGVRPSRPAWQATIGFLIPGMNLVVPGSVLAELEHTAAQRPADQRPRPSRLVRTWWLCWSANLVLGAIAFLWQFRSGAQNMADGVLIHLALNLTAAAVAVLSIQVIRRVSLFLDPVDVRNTARMRVVRVEGDPSTVERRKRPADQAR</sequence>
<dbReference type="AlphaFoldDB" id="A0AAC9HL57"/>
<feature type="compositionally biased region" description="Pro residues" evidence="1">
    <location>
        <begin position="19"/>
        <end position="29"/>
    </location>
</feature>
<keyword evidence="2" id="KW-1133">Transmembrane helix</keyword>
<dbReference type="KEGG" id="ahm:TL08_00360"/>
<organism evidence="4 5">
    <name type="scientific">Actinoalloteichus hymeniacidonis</name>
    <dbReference type="NCBI Taxonomy" id="340345"/>
    <lineage>
        <taxon>Bacteria</taxon>
        <taxon>Bacillati</taxon>
        <taxon>Actinomycetota</taxon>
        <taxon>Actinomycetes</taxon>
        <taxon>Pseudonocardiales</taxon>
        <taxon>Pseudonocardiaceae</taxon>
        <taxon>Actinoalloteichus</taxon>
    </lineage>
</organism>
<proteinExistence type="predicted"/>
<dbReference type="InterPro" id="IPR025565">
    <property type="entry name" value="DUF4328"/>
</dbReference>
<evidence type="ECO:0000259" key="3">
    <source>
        <dbReference type="Pfam" id="PF14219"/>
    </source>
</evidence>
<name>A0AAC9HL57_9PSEU</name>
<evidence type="ECO:0000256" key="1">
    <source>
        <dbReference type="SAM" id="MobiDB-lite"/>
    </source>
</evidence>
<keyword evidence="5" id="KW-1185">Reference proteome</keyword>